<protein>
    <recommendedName>
        <fullName evidence="6">Peptidase A1 domain-containing protein</fullName>
    </recommendedName>
</protein>
<dbReference type="AlphaFoldDB" id="A0A427Y4F9"/>
<evidence type="ECO:0000256" key="3">
    <source>
        <dbReference type="SAM" id="SignalP"/>
    </source>
</evidence>
<feature type="compositionally biased region" description="Polar residues" evidence="1">
    <location>
        <begin position="688"/>
        <end position="708"/>
    </location>
</feature>
<reference evidence="4 5" key="1">
    <citation type="submission" date="2018-11" db="EMBL/GenBank/DDBJ databases">
        <title>Genome sequence of Apiotrichum porosum DSM 27194.</title>
        <authorList>
            <person name="Aliyu H."/>
            <person name="Gorte O."/>
            <person name="Ochsenreither K."/>
        </authorList>
    </citation>
    <scope>NUCLEOTIDE SEQUENCE [LARGE SCALE GENOMIC DNA]</scope>
    <source>
        <strain evidence="4 5">DSM 27194</strain>
    </source>
</reference>
<evidence type="ECO:0000256" key="2">
    <source>
        <dbReference type="SAM" id="Phobius"/>
    </source>
</evidence>
<dbReference type="GeneID" id="39588710"/>
<feature type="region of interest" description="Disordered" evidence="1">
    <location>
        <begin position="639"/>
        <end position="708"/>
    </location>
</feature>
<evidence type="ECO:0000313" key="5">
    <source>
        <dbReference type="Proteomes" id="UP000279236"/>
    </source>
</evidence>
<comment type="caution">
    <text evidence="4">The sequence shown here is derived from an EMBL/GenBank/DDBJ whole genome shotgun (WGS) entry which is preliminary data.</text>
</comment>
<feature type="compositionally biased region" description="Low complexity" evidence="1">
    <location>
        <begin position="526"/>
        <end position="543"/>
    </location>
</feature>
<feature type="chain" id="PRO_5019093968" description="Peptidase A1 domain-containing protein" evidence="3">
    <location>
        <begin position="24"/>
        <end position="708"/>
    </location>
</feature>
<accession>A0A427Y4F9</accession>
<keyword evidence="5" id="KW-1185">Reference proteome</keyword>
<evidence type="ECO:0000313" key="4">
    <source>
        <dbReference type="EMBL" id="RSH85980.1"/>
    </source>
</evidence>
<keyword evidence="2" id="KW-1133">Transmembrane helix</keyword>
<keyword evidence="2" id="KW-0472">Membrane</keyword>
<feature type="transmembrane region" description="Helical" evidence="2">
    <location>
        <begin position="418"/>
        <end position="440"/>
    </location>
</feature>
<feature type="region of interest" description="Disordered" evidence="1">
    <location>
        <begin position="526"/>
        <end position="546"/>
    </location>
</feature>
<feature type="signal peptide" evidence="3">
    <location>
        <begin position="1"/>
        <end position="23"/>
    </location>
</feature>
<evidence type="ECO:0000256" key="1">
    <source>
        <dbReference type="SAM" id="MobiDB-lite"/>
    </source>
</evidence>
<dbReference type="CDD" id="cd12087">
    <property type="entry name" value="TM_EGFR-like"/>
    <property type="match status" value="1"/>
</dbReference>
<dbReference type="EMBL" id="RSCE01000002">
    <property type="protein sequence ID" value="RSH85980.1"/>
    <property type="molecule type" value="Genomic_DNA"/>
</dbReference>
<keyword evidence="2" id="KW-0812">Transmembrane</keyword>
<feature type="region of interest" description="Disordered" evidence="1">
    <location>
        <begin position="478"/>
        <end position="511"/>
    </location>
</feature>
<sequence length="708" mass="73977">MTRWPALLLLDLVAFASSGVVMAAALPTPNLVWNVSVPVDSATWQFHTPDAAGLSSSWSWIQSYSESAVATTSVRGDIGLGTPLWYLNTTIVDNPSPALGSALVMMYGNGVWFYGSLSRGNHTDPNAVAVGGDSSLAVGTGTANAVEDSNGPLLGGWTIPTWGLRSWTIGIAPSSRYRGDIDLAVSYADIQTGMTLTVDNPTWDNVNITDIPAVLNGAANPFFNCSSEFSVMTIGPSDGTNVPYDALTANAATNEGANAQCVFTLPANSSYVFFNGTLGHLYSVGALIDITPRASFPKVWPVWATSAYVKPNGLMYATPLDPSVQYTVKFNATTDMAHNTNIGLSGITLYSTQGEGNPDPVNSTAVPSGAAATTIASATVVEGGATVVEGGSTTMEDATETGVGATTSHKSLPPTTTVAGGVIGGVLGAALICLVLWLLFRRHRRNSNASSDFKPPSEHDSQTALMGSSHNLIASAAPEPRSAYPPRDLQVSYAPSSPASEKSEHDTDMAAVGSVGSASRQAWAVGRSASARSSVGPSVAPSGRNRREIIAESDAGALEPLDGDEVDRLPPQYDPDWLDGAAASRPVDFSAPRQHVFVPGDSIPSPICSESTFRTEGGTEWTRGMQWLPLPVPDHLPTFASGLSPGSAQMAHPSPTHARPFDSRKHLVRPPGSSSPNDMAATEAARQQRGSTEKSALAQQLAYSWGDS</sequence>
<dbReference type="RefSeq" id="XP_028478765.1">
    <property type="nucleotide sequence ID" value="XM_028619793.1"/>
</dbReference>
<dbReference type="Proteomes" id="UP000279236">
    <property type="component" value="Unassembled WGS sequence"/>
</dbReference>
<keyword evidence="3" id="KW-0732">Signal</keyword>
<proteinExistence type="predicted"/>
<gene>
    <name evidence="4" type="ORF">EHS24_004167</name>
</gene>
<name>A0A427Y4F9_9TREE</name>
<evidence type="ECO:0008006" key="6">
    <source>
        <dbReference type="Google" id="ProtNLM"/>
    </source>
</evidence>
<organism evidence="4 5">
    <name type="scientific">Apiotrichum porosum</name>
    <dbReference type="NCBI Taxonomy" id="105984"/>
    <lineage>
        <taxon>Eukaryota</taxon>
        <taxon>Fungi</taxon>
        <taxon>Dikarya</taxon>
        <taxon>Basidiomycota</taxon>
        <taxon>Agaricomycotina</taxon>
        <taxon>Tremellomycetes</taxon>
        <taxon>Trichosporonales</taxon>
        <taxon>Trichosporonaceae</taxon>
        <taxon>Apiotrichum</taxon>
    </lineage>
</organism>